<proteinExistence type="predicted"/>
<dbReference type="PANTHER" id="PTHR21010:SF3">
    <property type="entry name" value="DAXX"/>
    <property type="match status" value="1"/>
</dbReference>
<protein>
    <submittedName>
        <fullName evidence="2">Uncharacterized protein LOC106168312</fullName>
    </submittedName>
</protein>
<dbReference type="Proteomes" id="UP000085678">
    <property type="component" value="Unplaced"/>
</dbReference>
<dbReference type="PANTHER" id="PTHR21010">
    <property type="entry name" value="AGAP001581-PA"/>
    <property type="match status" value="1"/>
</dbReference>
<dbReference type="GeneID" id="106168312"/>
<dbReference type="RefSeq" id="XP_013402789.1">
    <property type="nucleotide sequence ID" value="XM_013547335.1"/>
</dbReference>
<evidence type="ECO:0000313" key="2">
    <source>
        <dbReference type="RefSeq" id="XP_013402789.1"/>
    </source>
</evidence>
<sequence>MMKKKGKIAGWMSEGQSEVRRETEQLCNDLEATQQDYKKFRLLVEQLHREYVESKELDFFRRYRQLKSMIKRTVTHLRLSNGGDALSSGLKQMCRDFVRQKDTSAAAQRIEERYKDLSDDALLEQNVEIQEQITDTKRKTDIIKDLIHEMEVQYEESKRYIAIQRYRLMKGMIKEVINSRFL</sequence>
<accession>A0A1S3IZ14</accession>
<reference evidence="2" key="1">
    <citation type="submission" date="2025-08" db="UniProtKB">
        <authorList>
            <consortium name="RefSeq"/>
        </authorList>
    </citation>
    <scope>IDENTIFICATION</scope>
    <source>
        <tissue evidence="2">Gonads</tissue>
    </source>
</reference>
<dbReference type="AlphaFoldDB" id="A0A1S3IZ14"/>
<keyword evidence="1" id="KW-1185">Reference proteome</keyword>
<dbReference type="KEGG" id="lak:106168312"/>
<organism evidence="1 2">
    <name type="scientific">Lingula anatina</name>
    <name type="common">Brachiopod</name>
    <name type="synonym">Lingula unguis</name>
    <dbReference type="NCBI Taxonomy" id="7574"/>
    <lineage>
        <taxon>Eukaryota</taxon>
        <taxon>Metazoa</taxon>
        <taxon>Spiralia</taxon>
        <taxon>Lophotrochozoa</taxon>
        <taxon>Brachiopoda</taxon>
        <taxon>Linguliformea</taxon>
        <taxon>Lingulata</taxon>
        <taxon>Lingulida</taxon>
        <taxon>Linguloidea</taxon>
        <taxon>Lingulidae</taxon>
        <taxon>Lingula</taxon>
    </lineage>
</organism>
<dbReference type="InParanoid" id="A0A1S3IZ14"/>
<evidence type="ECO:0000313" key="1">
    <source>
        <dbReference type="Proteomes" id="UP000085678"/>
    </source>
</evidence>
<dbReference type="OrthoDB" id="10052054at2759"/>
<name>A0A1S3IZ14_LINAN</name>
<gene>
    <name evidence="2" type="primary">LOC106168312</name>
</gene>